<dbReference type="PANTHER" id="PTHR45866">
    <property type="entry name" value="DNA GYRASE/TOPOISOMERASE SUBUNIT B"/>
    <property type="match status" value="1"/>
</dbReference>
<dbReference type="SUPFAM" id="SSF54211">
    <property type="entry name" value="Ribosomal protein S5 domain 2-like"/>
    <property type="match status" value="1"/>
</dbReference>
<dbReference type="Gene3D" id="3.30.565.10">
    <property type="entry name" value="Histidine kinase-like ATPase, C-terminal domain"/>
    <property type="match status" value="1"/>
</dbReference>
<dbReference type="PRINTS" id="PR00418">
    <property type="entry name" value="TPI2FAMILY"/>
</dbReference>
<dbReference type="AlphaFoldDB" id="A0A7D4PYR9"/>
<evidence type="ECO:0000256" key="1">
    <source>
        <dbReference type="ARBA" id="ARBA00000185"/>
    </source>
</evidence>
<comment type="cofactor">
    <cofactor evidence="2">
        <name>Mg(2+)</name>
        <dbReference type="ChEBI" id="CHEBI:18420"/>
    </cofactor>
</comment>
<dbReference type="InterPro" id="IPR013760">
    <property type="entry name" value="Topo_IIA-like_dom_sf"/>
</dbReference>
<sequence length="685" mass="74311">METYSARHLSVLEGLEAVRKRPGMYIGSTDARGLMHCLWEIIDNSVDEALAGHGNQIEVIAHSDGSLSVADHGRGVPVDIEPRTGLTGVEVVFTKLHAGGKFGGGSYAASGGLHGVGASVVNALSSRLDVEVDRDGATYQMSFRRGEPGRFSGAGPDASFTAFEDGSELTKIGKVAKGVTGTRVRYWPDRQIFEASAAFSLQDLENRLRQTAFLVPGLKLLATDESSATKLEYQFEGGIAEYAEFLAKDLAIVPTKRIQFETTFEETVPVLDEDSGSMVSKAVERNAKVDIALRWGQGFDTELKTFVNIIATPKGGSHQAGFELGLLKSIRGAIEANSRKLKANGLKIERDDIFAGMTAVVAVSFPEPQFEGQTKETLGTPAIKQIVANGIGAWLDNFLSGGIRGTKTEVDALLDKVVSEAKARISARSLKDTQRRKNALESSSLPTKLVDCRADATAGSELFIVEGDSALGTAKLARDSKFQALLPIRGKILNVQKASVSDMLSNAECASIIQVIGGGSGRTFDLDSVRYEKIILMSDADVDGAHIRTLLLTLFFRYMRPLVEAGRVYAAVPPLHRVMVQNGRSKEPVYTYSQSELNDLLTKLEKSGKTYLNPIQRYKGLGEMDADQLAETTMNPGNRMLRRITADDAQLSDEVFELLMGNEVAPRRDFIIDSADSFDRERIDA</sequence>
<evidence type="ECO:0000256" key="3">
    <source>
        <dbReference type="ARBA" id="ARBA00010708"/>
    </source>
</evidence>
<evidence type="ECO:0000256" key="9">
    <source>
        <dbReference type="ARBA" id="ARBA00023029"/>
    </source>
</evidence>
<evidence type="ECO:0000256" key="2">
    <source>
        <dbReference type="ARBA" id="ARBA00001946"/>
    </source>
</evidence>
<evidence type="ECO:0000259" key="12">
    <source>
        <dbReference type="PROSITE" id="PS50880"/>
    </source>
</evidence>
<dbReference type="CDD" id="cd00822">
    <property type="entry name" value="TopoII_Trans_DNA_gyrase"/>
    <property type="match status" value="1"/>
</dbReference>
<dbReference type="PRINTS" id="PR01159">
    <property type="entry name" value="DNAGYRASEB"/>
</dbReference>
<feature type="domain" description="Toprim" evidence="12">
    <location>
        <begin position="460"/>
        <end position="574"/>
    </location>
</feature>
<dbReference type="EC" id="5.6.2.2" evidence="4"/>
<dbReference type="PANTHER" id="PTHR45866:SF1">
    <property type="entry name" value="DNA GYRASE SUBUNIT B, MITOCHONDRIAL"/>
    <property type="match status" value="1"/>
</dbReference>
<dbReference type="PROSITE" id="PS50880">
    <property type="entry name" value="TOPRIM"/>
    <property type="match status" value="1"/>
</dbReference>
<comment type="catalytic activity">
    <reaction evidence="1">
        <text>ATP-dependent breakage, passage and rejoining of double-stranded DNA.</text>
        <dbReference type="EC" id="5.6.2.2"/>
    </reaction>
</comment>
<dbReference type="InterPro" id="IPR014721">
    <property type="entry name" value="Ribsml_uS5_D2-typ_fold_subgr"/>
</dbReference>
<dbReference type="InterPro" id="IPR001241">
    <property type="entry name" value="Topo_IIA"/>
</dbReference>
<dbReference type="Pfam" id="PF00986">
    <property type="entry name" value="DNA_gyraseB_C"/>
    <property type="match status" value="1"/>
</dbReference>
<dbReference type="Pfam" id="PF02518">
    <property type="entry name" value="HATPase_c"/>
    <property type="match status" value="1"/>
</dbReference>
<dbReference type="KEGG" id="aqg:HRU87_03305"/>
<dbReference type="RefSeq" id="WP_173493522.1">
    <property type="nucleotide sequence ID" value="NZ_CP054056.1"/>
</dbReference>
<dbReference type="Pfam" id="PF00204">
    <property type="entry name" value="DNA_gyraseB"/>
    <property type="match status" value="1"/>
</dbReference>
<keyword evidence="14" id="KW-1185">Reference proteome</keyword>
<dbReference type="GO" id="GO:0006265">
    <property type="term" value="P:DNA topological change"/>
    <property type="evidence" value="ECO:0007669"/>
    <property type="project" value="InterPro"/>
</dbReference>
<keyword evidence="10" id="KW-0238">DNA-binding</keyword>
<dbReference type="PROSITE" id="PS00177">
    <property type="entry name" value="TOPOISOMERASE_II"/>
    <property type="match status" value="1"/>
</dbReference>
<evidence type="ECO:0000256" key="11">
    <source>
        <dbReference type="ARBA" id="ARBA00023235"/>
    </source>
</evidence>
<organism evidence="13 14">
    <name type="scientific">Aquiluna borgnonia</name>
    <dbReference type="NCBI Taxonomy" id="2499157"/>
    <lineage>
        <taxon>Bacteria</taxon>
        <taxon>Bacillati</taxon>
        <taxon>Actinomycetota</taxon>
        <taxon>Actinomycetes</taxon>
        <taxon>Micrococcales</taxon>
        <taxon>Microbacteriaceae</taxon>
        <taxon>Luna cluster</taxon>
        <taxon>Luna-1 subcluster</taxon>
        <taxon>Aquiluna</taxon>
    </lineage>
</organism>
<dbReference type="InterPro" id="IPR036890">
    <property type="entry name" value="HATPase_C_sf"/>
</dbReference>
<dbReference type="SUPFAM" id="SSF55874">
    <property type="entry name" value="ATPase domain of HSP90 chaperone/DNA topoisomerase II/histidine kinase"/>
    <property type="match status" value="1"/>
</dbReference>
<dbReference type="InterPro" id="IPR013506">
    <property type="entry name" value="Topo_IIA_bsu_dom2"/>
</dbReference>
<evidence type="ECO:0000256" key="4">
    <source>
        <dbReference type="ARBA" id="ARBA00012895"/>
    </source>
</evidence>
<dbReference type="NCBIfam" id="NF004189">
    <property type="entry name" value="PRK05644.1"/>
    <property type="match status" value="1"/>
</dbReference>
<keyword evidence="9" id="KW-0799">Topoisomerase</keyword>
<keyword evidence="8" id="KW-0460">Magnesium</keyword>
<name>A0A7D4PYR9_9MICO</name>
<evidence type="ECO:0000256" key="10">
    <source>
        <dbReference type="ARBA" id="ARBA00023125"/>
    </source>
</evidence>
<dbReference type="Proteomes" id="UP000501003">
    <property type="component" value="Chromosome"/>
</dbReference>
<dbReference type="InterPro" id="IPR013759">
    <property type="entry name" value="Topo_IIA_B_C"/>
</dbReference>
<evidence type="ECO:0000313" key="13">
    <source>
        <dbReference type="EMBL" id="QKJ25225.1"/>
    </source>
</evidence>
<dbReference type="SUPFAM" id="SSF56719">
    <property type="entry name" value="Type II DNA topoisomerase"/>
    <property type="match status" value="1"/>
</dbReference>
<keyword evidence="7" id="KW-0067">ATP-binding</keyword>
<evidence type="ECO:0000256" key="7">
    <source>
        <dbReference type="ARBA" id="ARBA00022840"/>
    </source>
</evidence>
<dbReference type="InterPro" id="IPR018522">
    <property type="entry name" value="TopoIIA_CS"/>
</dbReference>
<accession>A0A7D4PYR9</accession>
<dbReference type="SMART" id="SM00387">
    <property type="entry name" value="HATPase_c"/>
    <property type="match status" value="1"/>
</dbReference>
<dbReference type="InterPro" id="IPR006171">
    <property type="entry name" value="TOPRIM_dom"/>
</dbReference>
<evidence type="ECO:0000256" key="8">
    <source>
        <dbReference type="ARBA" id="ARBA00022842"/>
    </source>
</evidence>
<protein>
    <recommendedName>
        <fullName evidence="4">DNA topoisomerase (ATP-hydrolyzing)</fullName>
        <ecNumber evidence="4">5.6.2.2</ecNumber>
    </recommendedName>
</protein>
<evidence type="ECO:0000256" key="6">
    <source>
        <dbReference type="ARBA" id="ARBA00022741"/>
    </source>
</evidence>
<evidence type="ECO:0000256" key="5">
    <source>
        <dbReference type="ARBA" id="ARBA00022723"/>
    </source>
</evidence>
<evidence type="ECO:0000313" key="14">
    <source>
        <dbReference type="Proteomes" id="UP000501003"/>
    </source>
</evidence>
<dbReference type="Pfam" id="PF01751">
    <property type="entry name" value="Toprim"/>
    <property type="match status" value="1"/>
</dbReference>
<dbReference type="GO" id="GO:0003677">
    <property type="term" value="F:DNA binding"/>
    <property type="evidence" value="ECO:0007669"/>
    <property type="project" value="UniProtKB-KW"/>
</dbReference>
<dbReference type="InterPro" id="IPR000565">
    <property type="entry name" value="Topo_IIA_B"/>
</dbReference>
<dbReference type="GO" id="GO:0005524">
    <property type="term" value="F:ATP binding"/>
    <property type="evidence" value="ECO:0007669"/>
    <property type="project" value="UniProtKB-KW"/>
</dbReference>
<dbReference type="InterPro" id="IPR020568">
    <property type="entry name" value="Ribosomal_Su5_D2-typ_SF"/>
</dbReference>
<keyword evidence="5" id="KW-0479">Metal-binding</keyword>
<dbReference type="InterPro" id="IPR003594">
    <property type="entry name" value="HATPase_dom"/>
</dbReference>
<keyword evidence="11 13" id="KW-0413">Isomerase</keyword>
<dbReference type="FunFam" id="3.40.50.670:FF:000002">
    <property type="entry name" value="DNA gyrase subunit B"/>
    <property type="match status" value="1"/>
</dbReference>
<comment type="similarity">
    <text evidence="3">Belongs to the type II topoisomerase GyrB family.</text>
</comment>
<dbReference type="InterPro" id="IPR002288">
    <property type="entry name" value="DNA_gyrase_B_C"/>
</dbReference>
<dbReference type="SMART" id="SM00433">
    <property type="entry name" value="TOP2c"/>
    <property type="match status" value="1"/>
</dbReference>
<dbReference type="GO" id="GO:0046872">
    <property type="term" value="F:metal ion binding"/>
    <property type="evidence" value="ECO:0007669"/>
    <property type="project" value="UniProtKB-KW"/>
</dbReference>
<dbReference type="Gene3D" id="3.30.230.10">
    <property type="match status" value="1"/>
</dbReference>
<keyword evidence="6" id="KW-0547">Nucleotide-binding</keyword>
<dbReference type="GO" id="GO:0034335">
    <property type="term" value="F:DNA negative supercoiling activity"/>
    <property type="evidence" value="ECO:0007669"/>
    <property type="project" value="UniProtKB-ARBA"/>
</dbReference>
<dbReference type="FunFam" id="3.30.565.10:FF:000088">
    <property type="entry name" value="DNA topoisomerase (ATP-hydrolyzing)"/>
    <property type="match status" value="1"/>
</dbReference>
<dbReference type="EMBL" id="CP054056">
    <property type="protein sequence ID" value="QKJ25225.1"/>
    <property type="molecule type" value="Genomic_DNA"/>
</dbReference>
<gene>
    <name evidence="13" type="ORF">HRU87_03305</name>
</gene>
<reference evidence="13 14" key="1">
    <citation type="submission" date="2020-05" db="EMBL/GenBank/DDBJ databases">
        <title>Aquirufa sp. strain 15G-AUS-rot a new Aquirufa species.</title>
        <authorList>
            <person name="Pitt A."/>
            <person name="Hahn M.W."/>
        </authorList>
    </citation>
    <scope>NUCLEOTIDE SEQUENCE [LARGE SCALE GENOMIC DNA]</scope>
    <source>
        <strain evidence="13 14">15G-AUS-rot</strain>
    </source>
</reference>
<proteinExistence type="inferred from homology"/>
<dbReference type="Gene3D" id="3.40.50.670">
    <property type="match status" value="1"/>
</dbReference>
<dbReference type="CDD" id="cd16928">
    <property type="entry name" value="HATPase_GyrB-like"/>
    <property type="match status" value="1"/>
</dbReference>